<organism evidence="1 2">
    <name type="scientific">Streptomyces edwardsiae</name>
    <dbReference type="NCBI Taxonomy" id="3075527"/>
    <lineage>
        <taxon>Bacteria</taxon>
        <taxon>Bacillati</taxon>
        <taxon>Actinomycetota</taxon>
        <taxon>Actinomycetes</taxon>
        <taxon>Kitasatosporales</taxon>
        <taxon>Streptomycetaceae</taxon>
        <taxon>Streptomyces</taxon>
    </lineage>
</organism>
<dbReference type="SUPFAM" id="SSF53335">
    <property type="entry name" value="S-adenosyl-L-methionine-dependent methyltransferases"/>
    <property type="match status" value="1"/>
</dbReference>
<proteinExistence type="predicted"/>
<keyword evidence="2" id="KW-1185">Reference proteome</keyword>
<evidence type="ECO:0008006" key="3">
    <source>
        <dbReference type="Google" id="ProtNLM"/>
    </source>
</evidence>
<dbReference type="RefSeq" id="WP_311646493.1">
    <property type="nucleotide sequence ID" value="NZ_JAVRFA010000035.1"/>
</dbReference>
<protein>
    <recommendedName>
        <fullName evidence="3">DUF2332 domain-containing protein</fullName>
    </recommendedName>
</protein>
<name>A0ABU2PZK9_9ACTN</name>
<dbReference type="EMBL" id="JAVRFA010000035">
    <property type="protein sequence ID" value="MDT0397614.1"/>
    <property type="molecule type" value="Genomic_DNA"/>
</dbReference>
<evidence type="ECO:0000313" key="1">
    <source>
        <dbReference type="EMBL" id="MDT0397614.1"/>
    </source>
</evidence>
<reference evidence="2" key="1">
    <citation type="submission" date="2023-07" db="EMBL/GenBank/DDBJ databases">
        <title>30 novel species of actinomycetes from the DSMZ collection.</title>
        <authorList>
            <person name="Nouioui I."/>
        </authorList>
    </citation>
    <scope>NUCLEOTIDE SEQUENCE [LARGE SCALE GENOMIC DNA]</scope>
    <source>
        <strain evidence="2">DSM 41636</strain>
    </source>
</reference>
<dbReference type="Proteomes" id="UP001183881">
    <property type="component" value="Unassembled WGS sequence"/>
</dbReference>
<accession>A0ABU2PZK9</accession>
<evidence type="ECO:0000313" key="2">
    <source>
        <dbReference type="Proteomes" id="UP001183881"/>
    </source>
</evidence>
<sequence>MFSARKKALGEAVADMCHHQQGSHGWFAFHECLGEVAASREAAGLDRLLASLWRSRPHISDAHTITLLGIAVRHHLLEHSGPGDVFDPRLPLSRRTSALTDLLERRGDVIARHMESYSNSYTGARRFLLPQLVIGAFADRFAVPGVRLLDLGTSIGLLPRQLNNEAVFRRFAPDLRWHPAAPPYRSIPLEFVCGVDRPPLPTLDWVRTCHGPSDYYEQRFEEVLWSLEQSERAGRDVRLRPLDLLDSPGLAAFLTDHRVNVVTCNFVLYQYGEDVRRELVRTVTGALDAPGLLLLMDPSHALARQGCAVHAYQDGSTEALHIADVSDAHFMGDVTVHPDMGVVAGPEAYR</sequence>
<gene>
    <name evidence="1" type="ORF">RM705_23395</name>
</gene>
<comment type="caution">
    <text evidence="1">The sequence shown here is derived from an EMBL/GenBank/DDBJ whole genome shotgun (WGS) entry which is preliminary data.</text>
</comment>
<dbReference type="InterPro" id="IPR029063">
    <property type="entry name" value="SAM-dependent_MTases_sf"/>
</dbReference>